<evidence type="ECO:0000313" key="3">
    <source>
        <dbReference type="Proteomes" id="UP001601303"/>
    </source>
</evidence>
<keyword evidence="1" id="KW-1133">Transmembrane helix</keyword>
<comment type="caution">
    <text evidence="2">The sequence shown here is derived from an EMBL/GenBank/DDBJ whole genome shotgun (WGS) entry which is preliminary data.</text>
</comment>
<dbReference type="EMBL" id="JBIAHM010000017">
    <property type="protein sequence ID" value="MFE9604583.1"/>
    <property type="molecule type" value="Genomic_DNA"/>
</dbReference>
<gene>
    <name evidence="2" type="ORF">ACFYNQ_39325</name>
</gene>
<proteinExistence type="predicted"/>
<dbReference type="PANTHER" id="PTHR34980">
    <property type="entry name" value="INNER MEMBRANE PROTEIN-RELATED-RELATED"/>
    <property type="match status" value="1"/>
</dbReference>
<protein>
    <submittedName>
        <fullName evidence="2">DUF805 domain-containing protein</fullName>
    </submittedName>
</protein>
<feature type="transmembrane region" description="Helical" evidence="1">
    <location>
        <begin position="80"/>
        <end position="100"/>
    </location>
</feature>
<reference evidence="2 3" key="1">
    <citation type="submission" date="2024-10" db="EMBL/GenBank/DDBJ databases">
        <title>The Natural Products Discovery Center: Release of the First 8490 Sequenced Strains for Exploring Actinobacteria Biosynthetic Diversity.</title>
        <authorList>
            <person name="Kalkreuter E."/>
            <person name="Kautsar S.A."/>
            <person name="Yang D."/>
            <person name="Bader C.D."/>
            <person name="Teijaro C.N."/>
            <person name="Fluegel L."/>
            <person name="Davis C.M."/>
            <person name="Simpson J.R."/>
            <person name="Lauterbach L."/>
            <person name="Steele A.D."/>
            <person name="Gui C."/>
            <person name="Meng S."/>
            <person name="Li G."/>
            <person name="Viehrig K."/>
            <person name="Ye F."/>
            <person name="Su P."/>
            <person name="Kiefer A.F."/>
            <person name="Nichols A."/>
            <person name="Cepeda A.J."/>
            <person name="Yan W."/>
            <person name="Fan B."/>
            <person name="Jiang Y."/>
            <person name="Adhikari A."/>
            <person name="Zheng C.-J."/>
            <person name="Schuster L."/>
            <person name="Cowan T.M."/>
            <person name="Smanski M.J."/>
            <person name="Chevrette M.G."/>
            <person name="De Carvalho L.P.S."/>
            <person name="Shen B."/>
        </authorList>
    </citation>
    <scope>NUCLEOTIDE SEQUENCE [LARGE SCALE GENOMIC DNA]</scope>
    <source>
        <strain evidence="2 3">NPDC006488</strain>
    </source>
</reference>
<dbReference type="PANTHER" id="PTHR34980:SF2">
    <property type="entry name" value="INNER MEMBRANE PROTEIN YHAH-RELATED"/>
    <property type="match status" value="1"/>
</dbReference>
<keyword evidence="1" id="KW-0472">Membrane</keyword>
<keyword evidence="1" id="KW-0812">Transmembrane</keyword>
<organism evidence="2 3">
    <name type="scientific">Streptomyces hokutonensis</name>
    <dbReference type="NCBI Taxonomy" id="1306990"/>
    <lineage>
        <taxon>Bacteria</taxon>
        <taxon>Bacillati</taxon>
        <taxon>Actinomycetota</taxon>
        <taxon>Actinomycetes</taxon>
        <taxon>Kitasatosporales</taxon>
        <taxon>Streptomycetaceae</taxon>
        <taxon>Streptomyces</taxon>
    </lineage>
</organism>
<evidence type="ECO:0000256" key="1">
    <source>
        <dbReference type="SAM" id="Phobius"/>
    </source>
</evidence>
<name>A0ABW6MGV8_9ACTN</name>
<sequence length="121" mass="13438">MHWFVEAMRKYADFGGRARRLEYWTFVAVVNVGYVVLVGFGASGRSPALVVAAFVFSVMMLLPGLSVTVRRLHDTDHSGWWSLIGLVPFVGTVVMLIFLLTESEPGENRFGPCPKRIPAHA</sequence>
<dbReference type="RefSeq" id="WP_388113521.1">
    <property type="nucleotide sequence ID" value="NZ_JBIAHM010000017.1"/>
</dbReference>
<accession>A0ABW6MGV8</accession>
<keyword evidence="3" id="KW-1185">Reference proteome</keyword>
<dbReference type="Pfam" id="PF05656">
    <property type="entry name" value="DUF805"/>
    <property type="match status" value="1"/>
</dbReference>
<dbReference type="Proteomes" id="UP001601303">
    <property type="component" value="Unassembled WGS sequence"/>
</dbReference>
<evidence type="ECO:0000313" key="2">
    <source>
        <dbReference type="EMBL" id="MFE9604583.1"/>
    </source>
</evidence>
<dbReference type="InterPro" id="IPR008523">
    <property type="entry name" value="DUF805"/>
</dbReference>
<feature type="transmembrane region" description="Helical" evidence="1">
    <location>
        <begin position="48"/>
        <end position="68"/>
    </location>
</feature>
<feature type="transmembrane region" description="Helical" evidence="1">
    <location>
        <begin position="21"/>
        <end position="42"/>
    </location>
</feature>